<accession>A0A9K3NEL3</accession>
<keyword evidence="3" id="KW-1185">Reference proteome</keyword>
<evidence type="ECO:0000313" key="3">
    <source>
        <dbReference type="Proteomes" id="UP000215914"/>
    </source>
</evidence>
<protein>
    <submittedName>
        <fullName evidence="2">CDENN domain-containing protein</fullName>
    </submittedName>
</protein>
<reference evidence="2" key="1">
    <citation type="journal article" date="2017" name="Nature">
        <title>The sunflower genome provides insights into oil metabolism, flowering and Asterid evolution.</title>
        <authorList>
            <person name="Badouin H."/>
            <person name="Gouzy J."/>
            <person name="Grassa C.J."/>
            <person name="Murat F."/>
            <person name="Staton S.E."/>
            <person name="Cottret L."/>
            <person name="Lelandais-Briere C."/>
            <person name="Owens G.L."/>
            <person name="Carrere S."/>
            <person name="Mayjonade B."/>
            <person name="Legrand L."/>
            <person name="Gill N."/>
            <person name="Kane N.C."/>
            <person name="Bowers J.E."/>
            <person name="Hubner S."/>
            <person name="Bellec A."/>
            <person name="Berard A."/>
            <person name="Berges H."/>
            <person name="Blanchet N."/>
            <person name="Boniface M.C."/>
            <person name="Brunel D."/>
            <person name="Catrice O."/>
            <person name="Chaidir N."/>
            <person name="Claudel C."/>
            <person name="Donnadieu C."/>
            <person name="Faraut T."/>
            <person name="Fievet G."/>
            <person name="Helmstetter N."/>
            <person name="King M."/>
            <person name="Knapp S.J."/>
            <person name="Lai Z."/>
            <person name="Le Paslier M.C."/>
            <person name="Lippi Y."/>
            <person name="Lorenzon L."/>
            <person name="Mandel J.R."/>
            <person name="Marage G."/>
            <person name="Marchand G."/>
            <person name="Marquand E."/>
            <person name="Bret-Mestries E."/>
            <person name="Morien E."/>
            <person name="Nambeesan S."/>
            <person name="Nguyen T."/>
            <person name="Pegot-Espagnet P."/>
            <person name="Pouilly N."/>
            <person name="Raftis F."/>
            <person name="Sallet E."/>
            <person name="Schiex T."/>
            <person name="Thomas J."/>
            <person name="Vandecasteele C."/>
            <person name="Vares D."/>
            <person name="Vear F."/>
            <person name="Vautrin S."/>
            <person name="Crespi M."/>
            <person name="Mangin B."/>
            <person name="Burke J.M."/>
            <person name="Salse J."/>
            <person name="Munos S."/>
            <person name="Vincourt P."/>
            <person name="Rieseberg L.H."/>
            <person name="Langlade N.B."/>
        </authorList>
    </citation>
    <scope>NUCLEOTIDE SEQUENCE</scope>
    <source>
        <tissue evidence="2">Leaves</tissue>
    </source>
</reference>
<sequence>MLDFLDAPVPFIVGVKSKTAEVPSKSGNVIYVDVKKNQVKSLSIPHFPQYKELYAALTPYHAQLVGESYLGKKRPVYECTDVQVEAAKGFLRVLRSYLDSLCSNLRSHTITNVQSNDDKWMH</sequence>
<dbReference type="Proteomes" id="UP000215914">
    <property type="component" value="Unassembled WGS sequence"/>
</dbReference>
<dbReference type="Pfam" id="PF02141">
    <property type="entry name" value="DENN"/>
    <property type="match status" value="1"/>
</dbReference>
<comment type="caution">
    <text evidence="2">The sequence shown here is derived from an EMBL/GenBank/DDBJ whole genome shotgun (WGS) entry which is preliminary data.</text>
</comment>
<proteinExistence type="predicted"/>
<evidence type="ECO:0000313" key="2">
    <source>
        <dbReference type="EMBL" id="KAF5797692.1"/>
    </source>
</evidence>
<gene>
    <name evidence="2" type="ORF">HanXRQr2_Chr07g0283631</name>
</gene>
<dbReference type="InterPro" id="IPR001194">
    <property type="entry name" value="cDENN_dom"/>
</dbReference>
<dbReference type="InterPro" id="IPR043153">
    <property type="entry name" value="DENN_C"/>
</dbReference>
<dbReference type="EMBL" id="MNCJ02000322">
    <property type="protein sequence ID" value="KAF5797692.1"/>
    <property type="molecule type" value="Genomic_DNA"/>
</dbReference>
<dbReference type="InterPro" id="IPR051942">
    <property type="entry name" value="DENN_domain_containing_2"/>
</dbReference>
<name>A0A9K3NEL3_HELAN</name>
<dbReference type="PANTHER" id="PTHR15288">
    <property type="entry name" value="DENN DOMAIN-CONTAINING PROTEIN 2"/>
    <property type="match status" value="1"/>
</dbReference>
<evidence type="ECO:0000259" key="1">
    <source>
        <dbReference type="Pfam" id="PF02141"/>
    </source>
</evidence>
<dbReference type="AlphaFoldDB" id="A0A9K3NEL3"/>
<feature type="domain" description="cDENN" evidence="1">
    <location>
        <begin position="1"/>
        <end position="36"/>
    </location>
</feature>
<dbReference type="Gene3D" id="3.40.50.11500">
    <property type="match status" value="1"/>
</dbReference>
<dbReference type="Gramene" id="mRNA:HanXRQr2_Chr07g0283631">
    <property type="protein sequence ID" value="mRNA:HanXRQr2_Chr07g0283631"/>
    <property type="gene ID" value="HanXRQr2_Chr07g0283631"/>
</dbReference>
<organism evidence="2 3">
    <name type="scientific">Helianthus annuus</name>
    <name type="common">Common sunflower</name>
    <dbReference type="NCBI Taxonomy" id="4232"/>
    <lineage>
        <taxon>Eukaryota</taxon>
        <taxon>Viridiplantae</taxon>
        <taxon>Streptophyta</taxon>
        <taxon>Embryophyta</taxon>
        <taxon>Tracheophyta</taxon>
        <taxon>Spermatophyta</taxon>
        <taxon>Magnoliopsida</taxon>
        <taxon>eudicotyledons</taxon>
        <taxon>Gunneridae</taxon>
        <taxon>Pentapetalae</taxon>
        <taxon>asterids</taxon>
        <taxon>campanulids</taxon>
        <taxon>Asterales</taxon>
        <taxon>Asteraceae</taxon>
        <taxon>Asteroideae</taxon>
        <taxon>Heliantheae alliance</taxon>
        <taxon>Heliantheae</taxon>
        <taxon>Helianthus</taxon>
    </lineage>
</organism>
<reference evidence="2" key="2">
    <citation type="submission" date="2020-06" db="EMBL/GenBank/DDBJ databases">
        <title>Helianthus annuus Genome sequencing and assembly Release 2.</title>
        <authorList>
            <person name="Gouzy J."/>
            <person name="Langlade N."/>
            <person name="Munos S."/>
        </authorList>
    </citation>
    <scope>NUCLEOTIDE SEQUENCE</scope>
    <source>
        <tissue evidence="2">Leaves</tissue>
    </source>
</reference>
<dbReference type="PANTHER" id="PTHR15288:SF30">
    <property type="entry name" value="CDENN DOMAIN, UDENN DOMAIN, TRIPARTITE DENN DOMAIN-CONTAINING PROTEIN"/>
    <property type="match status" value="1"/>
</dbReference>